<dbReference type="NCBIfam" id="TIGR02118">
    <property type="entry name" value="EthD family reductase"/>
    <property type="match status" value="1"/>
</dbReference>
<dbReference type="RefSeq" id="WP_191188576.1">
    <property type="nucleotide sequence ID" value="NZ_JACWMY010000004.1"/>
</dbReference>
<dbReference type="InterPro" id="IPR011008">
    <property type="entry name" value="Dimeric_a/b-barrel"/>
</dbReference>
<dbReference type="EMBL" id="JACWMY010000004">
    <property type="protein sequence ID" value="MBD1363901.1"/>
    <property type="molecule type" value="Genomic_DNA"/>
</dbReference>
<dbReference type="Proteomes" id="UP000606600">
    <property type="component" value="Unassembled WGS sequence"/>
</dbReference>
<proteinExistence type="predicted"/>
<reference evidence="2 3" key="1">
    <citation type="submission" date="2020-09" db="EMBL/GenBank/DDBJ databases">
        <title>Novel species of Mucilaginibacter isolated from a glacier on the Tibetan Plateau.</title>
        <authorList>
            <person name="Liu Q."/>
            <person name="Xin Y.-H."/>
        </authorList>
    </citation>
    <scope>NUCLEOTIDE SEQUENCE [LARGE SCALE GENOMIC DNA]</scope>
    <source>
        <strain evidence="2 3">ZT4R22</strain>
    </source>
</reference>
<name>A0ABR7WNK2_9SPHI</name>
<sequence length="134" mass="14443">MIKKIGLLLVVLAFVLVCQPGASYAQSVKKGMIKVTILYPAGEGKTFNMDYYKTKHIPLLVSLFAGAIKATVIEKGVGGRAPGDPAPYVAIGSLYFESVAAFQDGMKTYGKQIRDDIPNYSNITPVVQISEVVE</sequence>
<dbReference type="Gene3D" id="3.30.70.100">
    <property type="match status" value="1"/>
</dbReference>
<dbReference type="Pfam" id="PF07110">
    <property type="entry name" value="EthD"/>
    <property type="match status" value="1"/>
</dbReference>
<dbReference type="SUPFAM" id="SSF54909">
    <property type="entry name" value="Dimeric alpha+beta barrel"/>
    <property type="match status" value="1"/>
</dbReference>
<keyword evidence="3" id="KW-1185">Reference proteome</keyword>
<dbReference type="PANTHER" id="PTHR40260:SF2">
    <property type="entry name" value="BLR8190 PROTEIN"/>
    <property type="match status" value="1"/>
</dbReference>
<evidence type="ECO:0000313" key="3">
    <source>
        <dbReference type="Proteomes" id="UP000606600"/>
    </source>
</evidence>
<evidence type="ECO:0000313" key="2">
    <source>
        <dbReference type="EMBL" id="MBD1363901.1"/>
    </source>
</evidence>
<dbReference type="InterPro" id="IPR009799">
    <property type="entry name" value="EthD_dom"/>
</dbReference>
<gene>
    <name evidence="2" type="ORF">IDJ77_08785</name>
</gene>
<dbReference type="PANTHER" id="PTHR40260">
    <property type="entry name" value="BLR8190 PROTEIN"/>
    <property type="match status" value="1"/>
</dbReference>
<evidence type="ECO:0000259" key="1">
    <source>
        <dbReference type="Pfam" id="PF07110"/>
    </source>
</evidence>
<comment type="caution">
    <text evidence="2">The sequence shown here is derived from an EMBL/GenBank/DDBJ whole genome shotgun (WGS) entry which is preliminary data.</text>
</comment>
<organism evidence="2 3">
    <name type="scientific">Mucilaginibacter pankratovii</name>
    <dbReference type="NCBI Taxonomy" id="2772110"/>
    <lineage>
        <taxon>Bacteria</taxon>
        <taxon>Pseudomonadati</taxon>
        <taxon>Bacteroidota</taxon>
        <taxon>Sphingobacteriia</taxon>
        <taxon>Sphingobacteriales</taxon>
        <taxon>Sphingobacteriaceae</taxon>
        <taxon>Mucilaginibacter</taxon>
    </lineage>
</organism>
<protein>
    <submittedName>
        <fullName evidence="2">EthD family reductase</fullName>
    </submittedName>
</protein>
<feature type="domain" description="EthD" evidence="1">
    <location>
        <begin position="49"/>
        <end position="121"/>
    </location>
</feature>
<accession>A0ABR7WNK2</accession>